<keyword evidence="5" id="KW-1185">Reference proteome</keyword>
<dbReference type="PANTHER" id="PTHR21666">
    <property type="entry name" value="PEPTIDASE-RELATED"/>
    <property type="match status" value="1"/>
</dbReference>
<reference evidence="4 5" key="1">
    <citation type="submission" date="2019-03" db="EMBL/GenBank/DDBJ databases">
        <title>Genomics of glacier-inhabiting Cryobacterium strains.</title>
        <authorList>
            <person name="Liu Q."/>
            <person name="Xin Y.-H."/>
        </authorList>
    </citation>
    <scope>NUCLEOTIDE SEQUENCE [LARGE SCALE GENOMIC DNA]</scope>
    <source>
        <strain evidence="4 5">MDB2-B</strain>
    </source>
</reference>
<dbReference type="SUPFAM" id="SSF51261">
    <property type="entry name" value="Duplicated hybrid motif"/>
    <property type="match status" value="1"/>
</dbReference>
<feature type="compositionally biased region" description="Polar residues" evidence="2">
    <location>
        <begin position="173"/>
        <end position="188"/>
    </location>
</feature>
<comment type="caution">
    <text evidence="4">The sequence shown here is derived from an EMBL/GenBank/DDBJ whole genome shotgun (WGS) entry which is preliminary data.</text>
</comment>
<dbReference type="InterPro" id="IPR016047">
    <property type="entry name" value="M23ase_b-sheet_dom"/>
</dbReference>
<feature type="region of interest" description="Disordered" evidence="2">
    <location>
        <begin position="114"/>
        <end position="195"/>
    </location>
</feature>
<feature type="domain" description="M23ase beta-sheet core" evidence="3">
    <location>
        <begin position="319"/>
        <end position="422"/>
    </location>
</feature>
<keyword evidence="1" id="KW-0732">Signal</keyword>
<organism evidence="4 5">
    <name type="scientific">Cryobacterium algoricola</name>
    <dbReference type="NCBI Taxonomy" id="1259183"/>
    <lineage>
        <taxon>Bacteria</taxon>
        <taxon>Bacillati</taxon>
        <taxon>Actinomycetota</taxon>
        <taxon>Actinomycetes</taxon>
        <taxon>Micrococcales</taxon>
        <taxon>Microbacteriaceae</taxon>
        <taxon>Cryobacterium</taxon>
    </lineage>
</organism>
<evidence type="ECO:0000256" key="1">
    <source>
        <dbReference type="ARBA" id="ARBA00022729"/>
    </source>
</evidence>
<protein>
    <recommendedName>
        <fullName evidence="3">M23ase beta-sheet core domain-containing protein</fullName>
    </recommendedName>
</protein>
<dbReference type="PANTHER" id="PTHR21666:SF289">
    <property type="entry name" value="L-ALA--D-GLU ENDOPEPTIDASE"/>
    <property type="match status" value="1"/>
</dbReference>
<accession>A0ABY2IF35</accession>
<evidence type="ECO:0000259" key="3">
    <source>
        <dbReference type="Pfam" id="PF01551"/>
    </source>
</evidence>
<dbReference type="CDD" id="cd12797">
    <property type="entry name" value="M23_peptidase"/>
    <property type="match status" value="1"/>
</dbReference>
<name>A0ABY2IF35_9MICO</name>
<dbReference type="Pfam" id="PF01551">
    <property type="entry name" value="Peptidase_M23"/>
    <property type="match status" value="1"/>
</dbReference>
<dbReference type="Proteomes" id="UP000297608">
    <property type="component" value="Unassembled WGS sequence"/>
</dbReference>
<feature type="region of interest" description="Disordered" evidence="2">
    <location>
        <begin position="1"/>
        <end position="22"/>
    </location>
</feature>
<dbReference type="Gene3D" id="2.70.70.10">
    <property type="entry name" value="Glucose Permease (Domain IIA)"/>
    <property type="match status" value="1"/>
</dbReference>
<feature type="compositionally biased region" description="Polar residues" evidence="2">
    <location>
        <begin position="1"/>
        <end position="12"/>
    </location>
</feature>
<gene>
    <name evidence="4" type="ORF">E3O44_09195</name>
</gene>
<dbReference type="InterPro" id="IPR011055">
    <property type="entry name" value="Dup_hybrid_motif"/>
</dbReference>
<dbReference type="RefSeq" id="WP_134534443.1">
    <property type="nucleotide sequence ID" value="NZ_SOFG01000011.1"/>
</dbReference>
<dbReference type="InterPro" id="IPR050570">
    <property type="entry name" value="Cell_wall_metabolism_enzyme"/>
</dbReference>
<dbReference type="EMBL" id="SOFG01000011">
    <property type="protein sequence ID" value="TFB87287.1"/>
    <property type="molecule type" value="Genomic_DNA"/>
</dbReference>
<sequence length="431" mass="44659">MSDTSTPVQPAQSAVPVHPAALTRRELREQERLAAAPLAAAHRAAAADAPAVPAVPTTSRPIELSTDAVQVLADELAEPALATVTVNDSDRLIAAPAAEDAPLTDLDRLQTDAAAPIASSPLPSRSRVRASKSGSHGSAGAARAIRALDEAGQPVRPSRTEARNASRALRSGTMKQPSQRPATAQTASPRPAPKFRRLATTGVTVVAMAFVALMAVSTSLPAEALLSSADVQAAARLSTQTSQVEPAQTLSMDGGTDTISVTRDGFESKSIAEVAAASGIRMEATFTNNPNGTIQWPFAVGVHIGDRFGYRNCAGCSADHQGQDFNPGIGAPIQSVADGVVSFTEDGEGSLGVHMIIDHVIDGKVVSSVYAHMIHGSMLFKTGDVVKVGQVIGKVGNTGMSTGPHLHFEIRLGGKDGVHVDPLVWLRANTN</sequence>
<evidence type="ECO:0000256" key="2">
    <source>
        <dbReference type="SAM" id="MobiDB-lite"/>
    </source>
</evidence>
<proteinExistence type="predicted"/>
<evidence type="ECO:0000313" key="5">
    <source>
        <dbReference type="Proteomes" id="UP000297608"/>
    </source>
</evidence>
<feature type="compositionally biased region" description="Low complexity" evidence="2">
    <location>
        <begin position="114"/>
        <end position="145"/>
    </location>
</feature>
<evidence type="ECO:0000313" key="4">
    <source>
        <dbReference type="EMBL" id="TFB87287.1"/>
    </source>
</evidence>